<gene>
    <name evidence="2" type="ORF">SY84_10160</name>
</gene>
<protein>
    <submittedName>
        <fullName evidence="2">Uncharacterized protein</fullName>
    </submittedName>
</protein>
<keyword evidence="1" id="KW-1133">Transmembrane helix</keyword>
<dbReference type="OrthoDB" id="64878at2"/>
<feature type="transmembrane region" description="Helical" evidence="1">
    <location>
        <begin position="6"/>
        <end position="26"/>
    </location>
</feature>
<dbReference type="RefSeq" id="WP_046843908.1">
    <property type="nucleotide sequence ID" value="NZ_BMHJ01000027.1"/>
</dbReference>
<accession>A0A0F7JRS7</accession>
<sequence length="186" mass="20132">MHLPPAVLTLGTIVSLPLLLIGGYVWQAGLDLHAPSSTRGWIDLCARGREDVFCKAAQRVVRDVKGPVVLIYPGVTGDHNLLAALTRWTGRVPTAGELEALVRANLFEAAALQTGQMRSLDGQLRQVTCDLPDQRRGCRLDGLRVVRRAEPWNDGALYLPDAQGNRLDFLPPLSSLSPVPLRNGGG</sequence>
<proteinExistence type="predicted"/>
<keyword evidence="1" id="KW-0472">Membrane</keyword>
<dbReference type="PATRIC" id="fig|1309411.5.peg.2063"/>
<keyword evidence="3" id="KW-1185">Reference proteome</keyword>
<evidence type="ECO:0000256" key="1">
    <source>
        <dbReference type="SAM" id="Phobius"/>
    </source>
</evidence>
<name>A0A0F7JRS7_9DEIO</name>
<evidence type="ECO:0000313" key="2">
    <source>
        <dbReference type="EMBL" id="AKH17340.1"/>
    </source>
</evidence>
<dbReference type="KEGG" id="dch:SY84_10160"/>
<dbReference type="AlphaFoldDB" id="A0A0F7JRS7"/>
<reference evidence="2 3" key="1">
    <citation type="submission" date="2015-01" db="EMBL/GenBank/DDBJ databases">
        <title>Deinococcus soli/N5/whole genome sequencing.</title>
        <authorList>
            <person name="Kim M.K."/>
            <person name="Srinivasan S."/>
            <person name="Lee J.-J."/>
        </authorList>
    </citation>
    <scope>NUCLEOTIDE SEQUENCE [LARGE SCALE GENOMIC DNA]</scope>
    <source>
        <strain evidence="2 3">N5</strain>
    </source>
</reference>
<evidence type="ECO:0000313" key="3">
    <source>
        <dbReference type="Proteomes" id="UP000034024"/>
    </source>
</evidence>
<dbReference type="EMBL" id="CP011389">
    <property type="protein sequence ID" value="AKH17340.1"/>
    <property type="molecule type" value="Genomic_DNA"/>
</dbReference>
<keyword evidence="1" id="KW-0812">Transmembrane</keyword>
<dbReference type="Proteomes" id="UP000034024">
    <property type="component" value="Chromosome"/>
</dbReference>
<organism evidence="2 3">
    <name type="scientific">Deinococcus soli</name>
    <name type="common">ex Cha et al. 2016</name>
    <dbReference type="NCBI Taxonomy" id="1309411"/>
    <lineage>
        <taxon>Bacteria</taxon>
        <taxon>Thermotogati</taxon>
        <taxon>Deinococcota</taxon>
        <taxon>Deinococci</taxon>
        <taxon>Deinococcales</taxon>
        <taxon>Deinococcaceae</taxon>
        <taxon>Deinococcus</taxon>
    </lineage>
</organism>